<dbReference type="PRINTS" id="PR00032">
    <property type="entry name" value="HTHARAC"/>
</dbReference>
<dbReference type="Pfam" id="PF12833">
    <property type="entry name" value="HTH_18"/>
    <property type="match status" value="1"/>
</dbReference>
<reference evidence="5 6" key="1">
    <citation type="submission" date="2019-06" db="EMBL/GenBank/DDBJ databases">
        <authorList>
            <person name="Teng J.L.L."/>
            <person name="Lee H.H."/>
            <person name="Lau S.K.P."/>
            <person name="Woo P.C.Y."/>
        </authorList>
    </citation>
    <scope>NUCLEOTIDE SEQUENCE [LARGE SCALE GENOMIC DNA]</scope>
    <source>
        <strain evidence="5 6">HKU70</strain>
    </source>
</reference>
<dbReference type="PROSITE" id="PS01124">
    <property type="entry name" value="HTH_ARAC_FAMILY_2"/>
    <property type="match status" value="1"/>
</dbReference>
<dbReference type="GO" id="GO:0003700">
    <property type="term" value="F:DNA-binding transcription factor activity"/>
    <property type="evidence" value="ECO:0007669"/>
    <property type="project" value="InterPro"/>
</dbReference>
<comment type="caution">
    <text evidence="5">The sequence shown here is derived from an EMBL/GenBank/DDBJ whole genome shotgun (WGS) entry which is preliminary data.</text>
</comment>
<organism evidence="5 6">
    <name type="scientific">Tsukamurella sputi</name>
    <dbReference type="NCBI Taxonomy" id="2591848"/>
    <lineage>
        <taxon>Bacteria</taxon>
        <taxon>Bacillati</taxon>
        <taxon>Actinomycetota</taxon>
        <taxon>Actinomycetes</taxon>
        <taxon>Mycobacteriales</taxon>
        <taxon>Tsukamurellaceae</taxon>
        <taxon>Tsukamurella</taxon>
    </lineage>
</organism>
<dbReference type="Pfam" id="PF14525">
    <property type="entry name" value="AraC_binding_2"/>
    <property type="match status" value="1"/>
</dbReference>
<dbReference type="Proteomes" id="UP000319792">
    <property type="component" value="Unassembled WGS sequence"/>
</dbReference>
<dbReference type="SUPFAM" id="SSF46689">
    <property type="entry name" value="Homeodomain-like"/>
    <property type="match status" value="2"/>
</dbReference>
<dbReference type="InterPro" id="IPR035418">
    <property type="entry name" value="AraC-bd_2"/>
</dbReference>
<evidence type="ECO:0000259" key="4">
    <source>
        <dbReference type="PROSITE" id="PS01124"/>
    </source>
</evidence>
<keyword evidence="2" id="KW-0238">DNA-binding</keyword>
<dbReference type="PANTHER" id="PTHR46796:SF12">
    <property type="entry name" value="HTH-TYPE DNA-BINDING TRANSCRIPTIONAL ACTIVATOR EUTR"/>
    <property type="match status" value="1"/>
</dbReference>
<feature type="domain" description="HTH araC/xylS-type" evidence="4">
    <location>
        <begin position="237"/>
        <end position="337"/>
    </location>
</feature>
<dbReference type="GO" id="GO:0043565">
    <property type="term" value="F:sequence-specific DNA binding"/>
    <property type="evidence" value="ECO:0007669"/>
    <property type="project" value="InterPro"/>
</dbReference>
<dbReference type="AlphaFoldDB" id="A0A5C5RXD2"/>
<keyword evidence="3" id="KW-0804">Transcription</keyword>
<evidence type="ECO:0000313" key="5">
    <source>
        <dbReference type="EMBL" id="TWS26681.1"/>
    </source>
</evidence>
<name>A0A5C5RXD2_9ACTN</name>
<evidence type="ECO:0000313" key="6">
    <source>
        <dbReference type="Proteomes" id="UP000319792"/>
    </source>
</evidence>
<reference evidence="5 6" key="2">
    <citation type="submission" date="2019-08" db="EMBL/GenBank/DDBJ databases">
        <title>Tsukamurella conjunctivitidis sp. nov., Tsukamurella assacharolytica sp. nov. and Tsukamurella sputae sp. nov. isolated from patients with conjunctivitis, bacteraemia (lymphoma) and respiratory infection (sputum) in Hong Kong.</title>
        <authorList>
            <person name="Fok K.M.N."/>
            <person name="Fong J.Y.H."/>
        </authorList>
    </citation>
    <scope>NUCLEOTIDE SEQUENCE [LARGE SCALE GENOMIC DNA]</scope>
    <source>
        <strain evidence="5 6">HKU70</strain>
    </source>
</reference>
<evidence type="ECO:0000256" key="2">
    <source>
        <dbReference type="ARBA" id="ARBA00023125"/>
    </source>
</evidence>
<dbReference type="PANTHER" id="PTHR46796">
    <property type="entry name" value="HTH-TYPE TRANSCRIPTIONAL ACTIVATOR RHAS-RELATED"/>
    <property type="match status" value="1"/>
</dbReference>
<dbReference type="InterPro" id="IPR018062">
    <property type="entry name" value="HTH_AraC-typ_CS"/>
</dbReference>
<dbReference type="OrthoDB" id="5464689at2"/>
<gene>
    <name evidence="5" type="ORF">FK268_02705</name>
</gene>
<dbReference type="InterPro" id="IPR018060">
    <property type="entry name" value="HTH_AraC"/>
</dbReference>
<dbReference type="InterPro" id="IPR020449">
    <property type="entry name" value="Tscrpt_reg_AraC-type_HTH"/>
</dbReference>
<protein>
    <submittedName>
        <fullName evidence="5">AraC family transcriptional regulator</fullName>
    </submittedName>
</protein>
<dbReference type="InterPro" id="IPR050204">
    <property type="entry name" value="AraC_XylS_family_regulators"/>
</dbReference>
<evidence type="ECO:0000256" key="3">
    <source>
        <dbReference type="ARBA" id="ARBA00023163"/>
    </source>
</evidence>
<proteinExistence type="predicted"/>
<evidence type="ECO:0000256" key="1">
    <source>
        <dbReference type="ARBA" id="ARBA00023015"/>
    </source>
</evidence>
<dbReference type="SMART" id="SM00342">
    <property type="entry name" value="HTH_ARAC"/>
    <property type="match status" value="1"/>
</dbReference>
<dbReference type="Gene3D" id="1.10.10.60">
    <property type="entry name" value="Homeodomain-like"/>
    <property type="match status" value="1"/>
</dbReference>
<dbReference type="InterPro" id="IPR009057">
    <property type="entry name" value="Homeodomain-like_sf"/>
</dbReference>
<sequence length="341" mass="36977">MWGAVERGDRALSAPLGRFDSLRTADVDAFRSAAGGLLSTHSIAVPRGAATAFDGAVRSATVADLGVVYLEQGAPIDVDILDRIDYYDLMIAVAGSNRLELVGAGGGTVIEGGVAAVLSPAMRARMRMDGAYRQLHLRLERAAVQERLEALVGRPVGGPVVFDVGMDLAAPGLRSWSSALRSLLRDLDDEAGLAADPAMARHWRDLLITGLLVSHRHNLSALLHEHDADRVHPRTFQRALDHIESHLRGPLSVPDVAAHVGISVRSLQRAFQDRLETSPSAYILGERLDRVRAELLASDSGRTVTDTAYDWGFTHPSRFSALYRRRFGETPSRTRARASGR</sequence>
<accession>A0A5C5RXD2</accession>
<dbReference type="EMBL" id="VIGV01000001">
    <property type="protein sequence ID" value="TWS26681.1"/>
    <property type="molecule type" value="Genomic_DNA"/>
</dbReference>
<keyword evidence="6" id="KW-1185">Reference proteome</keyword>
<keyword evidence="1" id="KW-0805">Transcription regulation</keyword>
<dbReference type="PROSITE" id="PS00041">
    <property type="entry name" value="HTH_ARAC_FAMILY_1"/>
    <property type="match status" value="1"/>
</dbReference>